<name>A0ABU1N2V8_9CAUL</name>
<reference evidence="1 2" key="1">
    <citation type="submission" date="2023-07" db="EMBL/GenBank/DDBJ databases">
        <title>Sorghum-associated microbial communities from plants grown in Nebraska, USA.</title>
        <authorList>
            <person name="Schachtman D."/>
        </authorList>
    </citation>
    <scope>NUCLEOTIDE SEQUENCE [LARGE SCALE GENOMIC DNA]</scope>
    <source>
        <strain evidence="1 2">DS2154</strain>
    </source>
</reference>
<protein>
    <submittedName>
        <fullName evidence="1">Uncharacterized protein</fullName>
    </submittedName>
</protein>
<keyword evidence="2" id="KW-1185">Reference proteome</keyword>
<accession>A0ABU1N2V8</accession>
<organism evidence="1 2">
    <name type="scientific">Caulobacter rhizosphaerae</name>
    <dbReference type="NCBI Taxonomy" id="2010972"/>
    <lineage>
        <taxon>Bacteria</taxon>
        <taxon>Pseudomonadati</taxon>
        <taxon>Pseudomonadota</taxon>
        <taxon>Alphaproteobacteria</taxon>
        <taxon>Caulobacterales</taxon>
        <taxon>Caulobacteraceae</taxon>
        <taxon>Caulobacter</taxon>
    </lineage>
</organism>
<comment type="caution">
    <text evidence="1">The sequence shown here is derived from an EMBL/GenBank/DDBJ whole genome shotgun (WGS) entry which is preliminary data.</text>
</comment>
<evidence type="ECO:0000313" key="2">
    <source>
        <dbReference type="Proteomes" id="UP001262754"/>
    </source>
</evidence>
<dbReference type="Proteomes" id="UP001262754">
    <property type="component" value="Unassembled WGS sequence"/>
</dbReference>
<sequence>MTDTHVTVPSRFLEIGGDRFAYRRWGNAEGVNRPCC</sequence>
<proteinExistence type="predicted"/>
<evidence type="ECO:0000313" key="1">
    <source>
        <dbReference type="EMBL" id="MDR6532793.1"/>
    </source>
</evidence>
<gene>
    <name evidence="1" type="ORF">J2800_003553</name>
</gene>
<dbReference type="EMBL" id="JAVDRL010000010">
    <property type="protein sequence ID" value="MDR6532793.1"/>
    <property type="molecule type" value="Genomic_DNA"/>
</dbReference>